<proteinExistence type="predicted"/>
<keyword evidence="2" id="KW-1185">Reference proteome</keyword>
<reference evidence="1" key="1">
    <citation type="submission" date="2021-02" db="EMBL/GenBank/DDBJ databases">
        <authorList>
            <consortium name="DOE Joint Genome Institute"/>
            <person name="Ahrendt S."/>
            <person name="Looney B.P."/>
            <person name="Miyauchi S."/>
            <person name="Morin E."/>
            <person name="Drula E."/>
            <person name="Courty P.E."/>
            <person name="Chicoki N."/>
            <person name="Fauchery L."/>
            <person name="Kohler A."/>
            <person name="Kuo A."/>
            <person name="Labutti K."/>
            <person name="Pangilinan J."/>
            <person name="Lipzen A."/>
            <person name="Riley R."/>
            <person name="Andreopoulos W."/>
            <person name="He G."/>
            <person name="Johnson J."/>
            <person name="Barry K.W."/>
            <person name="Grigoriev I.V."/>
            <person name="Nagy L."/>
            <person name="Hibbett D."/>
            <person name="Henrissat B."/>
            <person name="Matheny P.B."/>
            <person name="Labbe J."/>
            <person name="Martin F."/>
        </authorList>
    </citation>
    <scope>NUCLEOTIDE SEQUENCE</scope>
    <source>
        <strain evidence="1">EC-137</strain>
    </source>
</reference>
<organism evidence="1 2">
    <name type="scientific">Vararia minispora EC-137</name>
    <dbReference type="NCBI Taxonomy" id="1314806"/>
    <lineage>
        <taxon>Eukaryota</taxon>
        <taxon>Fungi</taxon>
        <taxon>Dikarya</taxon>
        <taxon>Basidiomycota</taxon>
        <taxon>Agaricomycotina</taxon>
        <taxon>Agaricomycetes</taxon>
        <taxon>Russulales</taxon>
        <taxon>Lachnocladiaceae</taxon>
        <taxon>Vararia</taxon>
    </lineage>
</organism>
<sequence length="281" mass="30932">MSTAFHLGNQLDIVPPDVIIEASDGVLFYVHSHRLLALSTNNFDSLLLSLPLNDILRMPEASTIVNILIHSIYGLSSEHFRPSVHDVTTAVDAMHTYGLHVAALLAKGTPAFSLVLSVAPSCPLECFILAAKNELEDLAVAVSPYTLHMKLSDLTDTTAMRIGPIYLRRLFFLHLGRVEALKRILLAPPGPDPDGHECGVFEQRRLRNAWTLAVGSLTWEPKPDLSNGAIDSALRPLAGHLTCQECKESLLDRIREILVQWSLVKVGCLCKYQSGLILRES</sequence>
<reference evidence="1" key="2">
    <citation type="journal article" date="2022" name="New Phytol.">
        <title>Evolutionary transition to the ectomycorrhizal habit in the genomes of a hyperdiverse lineage of mushroom-forming fungi.</title>
        <authorList>
            <person name="Looney B."/>
            <person name="Miyauchi S."/>
            <person name="Morin E."/>
            <person name="Drula E."/>
            <person name="Courty P.E."/>
            <person name="Kohler A."/>
            <person name="Kuo A."/>
            <person name="LaButti K."/>
            <person name="Pangilinan J."/>
            <person name="Lipzen A."/>
            <person name="Riley R."/>
            <person name="Andreopoulos W."/>
            <person name="He G."/>
            <person name="Johnson J."/>
            <person name="Nolan M."/>
            <person name="Tritt A."/>
            <person name="Barry K.W."/>
            <person name="Grigoriev I.V."/>
            <person name="Nagy L.G."/>
            <person name="Hibbett D."/>
            <person name="Henrissat B."/>
            <person name="Matheny P.B."/>
            <person name="Labbe J."/>
            <person name="Martin F.M."/>
        </authorList>
    </citation>
    <scope>NUCLEOTIDE SEQUENCE</scope>
    <source>
        <strain evidence="1">EC-137</strain>
    </source>
</reference>
<dbReference type="Proteomes" id="UP000814128">
    <property type="component" value="Unassembled WGS sequence"/>
</dbReference>
<gene>
    <name evidence="1" type="ORF">K488DRAFT_78094</name>
</gene>
<evidence type="ECO:0000313" key="1">
    <source>
        <dbReference type="EMBL" id="KAI0033089.1"/>
    </source>
</evidence>
<dbReference type="EMBL" id="MU273528">
    <property type="protein sequence ID" value="KAI0033089.1"/>
    <property type="molecule type" value="Genomic_DNA"/>
</dbReference>
<comment type="caution">
    <text evidence="1">The sequence shown here is derived from an EMBL/GenBank/DDBJ whole genome shotgun (WGS) entry which is preliminary data.</text>
</comment>
<evidence type="ECO:0000313" key="2">
    <source>
        <dbReference type="Proteomes" id="UP000814128"/>
    </source>
</evidence>
<name>A0ACB8QMU5_9AGAM</name>
<protein>
    <submittedName>
        <fullName evidence="1">Uncharacterized protein</fullName>
    </submittedName>
</protein>
<accession>A0ACB8QMU5</accession>